<dbReference type="EMBL" id="JAIHNG010000162">
    <property type="protein sequence ID" value="KAI5949823.1"/>
    <property type="molecule type" value="Genomic_DNA"/>
</dbReference>
<feature type="non-terminal residue" evidence="2">
    <location>
        <position position="552"/>
    </location>
</feature>
<dbReference type="Proteomes" id="UP001204833">
    <property type="component" value="Unassembled WGS sequence"/>
</dbReference>
<sequence length="552" mass="63237">MNLLRILDSTPEPPIIELELSETNDSGDYHLGTPMYEYQKELTDQIISLHYPDILKFCETNDHKDIILKSVETCIENLKDMPAKLAETSGKFNVLKDLLNVVISNKNSKRKSVGLVMSNNVKLFDLVEALIMVCPGNKSVKRYVGNNIQRESKKAVKNGSGGNGGTPNGHGGSFTSLTEIHLIPANGDIQRDQDVFEASRFDVLVTVDGNVSTETEFYQSLKTMNHSPQEKPAVTIRLMPFKTIEQIKLFYRNAVNDDDYLYKLISSVVCLRDYIGNIPPDIFPIYHQKLTYLGPNFFDSVFGNKSSFYAPWPLPDLPVIQTYTPIDVERSLLTEAHFHYTPYGLQPTMELKSAPTYYETKRLQSDYITNPLKNSYNELIGITGTTESSDTGILTHKSILQLNAACKTLKRTRDELASYNHFDSPEIQEKIGRREREMRLAVSKIFDDLDHAQQRIDSGSKWYTRKNEQVEQLESSIEEKEREISEFRNTLDSKEKKSYVSNQVKIWELEKQIKQFISRIKSKDDERNFTNKEYENSLNALKESKQEQTNLS</sequence>
<comment type="caution">
    <text evidence="2">The sequence shown here is derived from an EMBL/GenBank/DDBJ whole genome shotgun (WGS) entry which is preliminary data.</text>
</comment>
<proteinExistence type="predicted"/>
<evidence type="ECO:0000313" key="2">
    <source>
        <dbReference type="EMBL" id="KAI5949823.1"/>
    </source>
</evidence>
<dbReference type="RefSeq" id="XP_051606978.1">
    <property type="nucleotide sequence ID" value="XM_051754177.1"/>
</dbReference>
<evidence type="ECO:0000313" key="3">
    <source>
        <dbReference type="Proteomes" id="UP001204833"/>
    </source>
</evidence>
<feature type="coiled-coil region" evidence="1">
    <location>
        <begin position="463"/>
        <end position="497"/>
    </location>
</feature>
<keyword evidence="3" id="KW-1185">Reference proteome</keyword>
<gene>
    <name evidence="2" type="ORF">KGF57_004646</name>
</gene>
<accession>A0AAD5FX03</accession>
<reference evidence="2 3" key="1">
    <citation type="journal article" date="2022" name="DNA Res.">
        <title>Genome analysis of five recently described species of the CUG-Ser clade uncovers Candida theae as a new hybrid lineage with pathogenic potential in the Candida parapsilosis species complex.</title>
        <authorList>
            <person name="Mixao V."/>
            <person name="Del Olmo V."/>
            <person name="Hegedusova E."/>
            <person name="Saus E."/>
            <person name="Pryszcz L."/>
            <person name="Cillingova A."/>
            <person name="Nosek J."/>
            <person name="Gabaldon T."/>
        </authorList>
    </citation>
    <scope>NUCLEOTIDE SEQUENCE [LARGE SCALE GENOMIC DNA]</scope>
    <source>
        <strain evidence="2 3">CBS 12239</strain>
    </source>
</reference>
<dbReference type="GO" id="GO:0070823">
    <property type="term" value="C:HDA1 complex"/>
    <property type="evidence" value="ECO:0007669"/>
    <property type="project" value="InterPro"/>
</dbReference>
<protein>
    <submittedName>
        <fullName evidence="2">Uncharacterized protein</fullName>
    </submittedName>
</protein>
<evidence type="ECO:0000256" key="1">
    <source>
        <dbReference type="SAM" id="Coils"/>
    </source>
</evidence>
<organism evidence="2 3">
    <name type="scientific">Candida theae</name>
    <dbReference type="NCBI Taxonomy" id="1198502"/>
    <lineage>
        <taxon>Eukaryota</taxon>
        <taxon>Fungi</taxon>
        <taxon>Dikarya</taxon>
        <taxon>Ascomycota</taxon>
        <taxon>Saccharomycotina</taxon>
        <taxon>Pichiomycetes</taxon>
        <taxon>Debaryomycetaceae</taxon>
        <taxon>Candida/Lodderomyces clade</taxon>
        <taxon>Candida</taxon>
    </lineage>
</organism>
<dbReference type="InterPro" id="IPR026216">
    <property type="entry name" value="HDA3"/>
</dbReference>
<dbReference type="Pfam" id="PF11496">
    <property type="entry name" value="HDA2-3"/>
    <property type="match status" value="1"/>
</dbReference>
<keyword evidence="1" id="KW-0175">Coiled coil</keyword>
<dbReference type="PRINTS" id="PR02093">
    <property type="entry name" value="HDA1SUBUNIT3"/>
</dbReference>
<dbReference type="InterPro" id="IPR038609">
    <property type="entry name" value="HDA1_su2/3_sf"/>
</dbReference>
<dbReference type="AlphaFoldDB" id="A0AAD5FX03"/>
<dbReference type="Gene3D" id="3.40.50.12360">
    <property type="match status" value="1"/>
</dbReference>
<dbReference type="InterPro" id="IPR021006">
    <property type="entry name" value="Hda2/3"/>
</dbReference>
<name>A0AAD5FX03_9ASCO</name>
<dbReference type="GeneID" id="76152690"/>